<gene>
    <name evidence="2" type="ORF">Sxan_68960</name>
</gene>
<dbReference type="InterPro" id="IPR008030">
    <property type="entry name" value="NmrA-like"/>
</dbReference>
<dbReference type="Proteomes" id="UP000600026">
    <property type="component" value="Unassembled WGS sequence"/>
</dbReference>
<sequence>MSILVTGGRGAVARGLSALLAARRIPYRLGSREPDTPGTVRCDLTDPTTFPAALDGVRSVFLYAEASRVESFVKEAVAAGVEHVVLLSSSSVLGPDAANSPLSASHLAVEEALTSSSLHTTLLRPGSFATNALGWAWPLKSGRPVHLPCPGAYSDPVHEADIAEAAFAVLTDPAHAGGAHTLTGPQSLTFATQLAILGSVLGRPLPFESVTAEQWKSEVDGFIPGPYADALLDFWEASDGVPVEITDTVERLTGHPARTFESWARDHAEAFGGCVGER</sequence>
<name>A0A919H314_9ACTN</name>
<dbReference type="Gene3D" id="3.40.50.720">
    <property type="entry name" value="NAD(P)-binding Rossmann-like Domain"/>
    <property type="match status" value="1"/>
</dbReference>
<protein>
    <submittedName>
        <fullName evidence="2">Nucleotide-diphosphate-sugar epimerase</fullName>
    </submittedName>
</protein>
<dbReference type="SUPFAM" id="SSF51735">
    <property type="entry name" value="NAD(P)-binding Rossmann-fold domains"/>
    <property type="match status" value="1"/>
</dbReference>
<organism evidence="2 3">
    <name type="scientific">Streptomyces xanthophaeus</name>
    <dbReference type="NCBI Taxonomy" id="67385"/>
    <lineage>
        <taxon>Bacteria</taxon>
        <taxon>Bacillati</taxon>
        <taxon>Actinomycetota</taxon>
        <taxon>Actinomycetes</taxon>
        <taxon>Kitasatosporales</taxon>
        <taxon>Streptomycetaceae</taxon>
        <taxon>Streptomyces</taxon>
    </lineage>
</organism>
<dbReference type="EMBL" id="BNEE01000006">
    <property type="protein sequence ID" value="GHI89532.1"/>
    <property type="molecule type" value="Genomic_DNA"/>
</dbReference>
<feature type="domain" description="NmrA-like" evidence="1">
    <location>
        <begin position="40"/>
        <end position="233"/>
    </location>
</feature>
<dbReference type="AlphaFoldDB" id="A0A919H314"/>
<evidence type="ECO:0000313" key="2">
    <source>
        <dbReference type="EMBL" id="GHI89532.1"/>
    </source>
</evidence>
<dbReference type="RefSeq" id="WP_031150024.1">
    <property type="nucleotide sequence ID" value="NZ_BNEE01000006.1"/>
</dbReference>
<evidence type="ECO:0000259" key="1">
    <source>
        <dbReference type="Pfam" id="PF05368"/>
    </source>
</evidence>
<dbReference type="Pfam" id="PF05368">
    <property type="entry name" value="NmrA"/>
    <property type="match status" value="1"/>
</dbReference>
<dbReference type="PANTHER" id="PTHR43162:SF1">
    <property type="entry name" value="PRESTALK A DIFFERENTIATION PROTEIN A"/>
    <property type="match status" value="1"/>
</dbReference>
<dbReference type="InterPro" id="IPR036291">
    <property type="entry name" value="NAD(P)-bd_dom_sf"/>
</dbReference>
<dbReference type="OrthoDB" id="116343at2"/>
<accession>A0A919H314</accession>
<reference evidence="2" key="1">
    <citation type="submission" date="2020-09" db="EMBL/GenBank/DDBJ databases">
        <title>Whole genome shotgun sequence of Streptomyces xanthophaeus NBRC 12829.</title>
        <authorList>
            <person name="Komaki H."/>
            <person name="Tamura T."/>
        </authorList>
    </citation>
    <scope>NUCLEOTIDE SEQUENCE</scope>
    <source>
        <strain evidence="2">NBRC 12829</strain>
    </source>
</reference>
<evidence type="ECO:0000313" key="3">
    <source>
        <dbReference type="Proteomes" id="UP000600026"/>
    </source>
</evidence>
<dbReference type="InterPro" id="IPR051604">
    <property type="entry name" value="Ergot_Alk_Oxidoreductase"/>
</dbReference>
<dbReference type="PANTHER" id="PTHR43162">
    <property type="match status" value="1"/>
</dbReference>
<keyword evidence="3" id="KW-1185">Reference proteome</keyword>
<comment type="caution">
    <text evidence="2">The sequence shown here is derived from an EMBL/GenBank/DDBJ whole genome shotgun (WGS) entry which is preliminary data.</text>
</comment>
<proteinExistence type="predicted"/>